<dbReference type="WBParaSite" id="nRc.2.0.1.t39586-RA">
    <property type="protein sequence ID" value="nRc.2.0.1.t39586-RA"/>
    <property type="gene ID" value="nRc.2.0.1.g39586"/>
</dbReference>
<dbReference type="Proteomes" id="UP000887565">
    <property type="component" value="Unplaced"/>
</dbReference>
<dbReference type="AlphaFoldDB" id="A0A915KLD9"/>
<name>A0A915KLD9_ROMCU</name>
<protein>
    <submittedName>
        <fullName evidence="2">Uncharacterized protein</fullName>
    </submittedName>
</protein>
<evidence type="ECO:0000313" key="1">
    <source>
        <dbReference type="Proteomes" id="UP000887565"/>
    </source>
</evidence>
<sequence>MIPNWWLQRLTCNQYWEFLLAPRNTKEAYCFTWLETEGRRGNNKIGSCIYYFVHKMIKKSTQQFENCATNKPLILVIFWKLSFTCSMIEQLDVVVDKFASHP</sequence>
<accession>A0A915KLD9</accession>
<keyword evidence="1" id="KW-1185">Reference proteome</keyword>
<reference evidence="2" key="1">
    <citation type="submission" date="2022-11" db="UniProtKB">
        <authorList>
            <consortium name="WormBaseParasite"/>
        </authorList>
    </citation>
    <scope>IDENTIFICATION</scope>
</reference>
<proteinExistence type="predicted"/>
<evidence type="ECO:0000313" key="2">
    <source>
        <dbReference type="WBParaSite" id="nRc.2.0.1.t39586-RA"/>
    </source>
</evidence>
<organism evidence="1 2">
    <name type="scientific">Romanomermis culicivorax</name>
    <name type="common">Nematode worm</name>
    <dbReference type="NCBI Taxonomy" id="13658"/>
    <lineage>
        <taxon>Eukaryota</taxon>
        <taxon>Metazoa</taxon>
        <taxon>Ecdysozoa</taxon>
        <taxon>Nematoda</taxon>
        <taxon>Enoplea</taxon>
        <taxon>Dorylaimia</taxon>
        <taxon>Mermithida</taxon>
        <taxon>Mermithoidea</taxon>
        <taxon>Mermithidae</taxon>
        <taxon>Romanomermis</taxon>
    </lineage>
</organism>